<dbReference type="CDD" id="cd02809">
    <property type="entry name" value="alpha_hydroxyacid_oxid_FMN"/>
    <property type="match status" value="1"/>
</dbReference>
<reference evidence="9 10" key="1">
    <citation type="submission" date="2017-11" db="EMBL/GenBank/DDBJ databases">
        <title>Draft genome sequence of magnetotactic bacterium Magnetospirillum kuznetsovii LBB-42.</title>
        <authorList>
            <person name="Grouzdev D.S."/>
            <person name="Rysina M.S."/>
            <person name="Baslerov R.V."/>
            <person name="Koziaeva V."/>
        </authorList>
    </citation>
    <scope>NUCLEOTIDE SEQUENCE [LARGE SCALE GENOMIC DNA]</scope>
    <source>
        <strain evidence="9 10">LBB-42</strain>
    </source>
</reference>
<evidence type="ECO:0000259" key="8">
    <source>
        <dbReference type="PROSITE" id="PS51349"/>
    </source>
</evidence>
<dbReference type="SUPFAM" id="SSF51395">
    <property type="entry name" value="FMN-linked oxidoreductases"/>
    <property type="match status" value="1"/>
</dbReference>
<feature type="binding site" evidence="7">
    <location>
        <position position="175"/>
    </location>
    <ligand>
        <name>glyoxylate</name>
        <dbReference type="ChEBI" id="CHEBI:36655"/>
    </ligand>
</feature>
<dbReference type="InterPro" id="IPR008259">
    <property type="entry name" value="FMN_hydac_DH_AS"/>
</dbReference>
<gene>
    <name evidence="9" type="ORF">CU669_01855</name>
</gene>
<feature type="binding site" evidence="7">
    <location>
        <position position="285"/>
    </location>
    <ligand>
        <name>glyoxylate</name>
        <dbReference type="ChEBI" id="CHEBI:36655"/>
    </ligand>
</feature>
<feature type="binding site" evidence="7">
    <location>
        <position position="138"/>
    </location>
    <ligand>
        <name>FMN</name>
        <dbReference type="ChEBI" id="CHEBI:58210"/>
    </ligand>
</feature>
<evidence type="ECO:0000256" key="2">
    <source>
        <dbReference type="ARBA" id="ARBA00022630"/>
    </source>
</evidence>
<dbReference type="GO" id="GO:0005886">
    <property type="term" value="C:plasma membrane"/>
    <property type="evidence" value="ECO:0007669"/>
    <property type="project" value="TreeGrafter"/>
</dbReference>
<accession>A0A364P3J1</accession>
<evidence type="ECO:0000313" key="9">
    <source>
        <dbReference type="EMBL" id="RAU23850.1"/>
    </source>
</evidence>
<dbReference type="AlphaFoldDB" id="A0A364P3J1"/>
<keyword evidence="3 7" id="KW-0288">FMN</keyword>
<dbReference type="GO" id="GO:0004459">
    <property type="term" value="F:L-lactate dehydrogenase (NAD+) activity"/>
    <property type="evidence" value="ECO:0007669"/>
    <property type="project" value="TreeGrafter"/>
</dbReference>
<dbReference type="InterPro" id="IPR013785">
    <property type="entry name" value="Aldolase_TIM"/>
</dbReference>
<dbReference type="Pfam" id="PF01070">
    <property type="entry name" value="FMN_dh"/>
    <property type="match status" value="1"/>
</dbReference>
<keyword evidence="2 7" id="KW-0285">Flavoprotein</keyword>
<comment type="caution">
    <text evidence="9">The sequence shown here is derived from an EMBL/GenBank/DDBJ whole genome shotgun (WGS) entry which is preliminary data.</text>
</comment>
<evidence type="ECO:0000256" key="4">
    <source>
        <dbReference type="ARBA" id="ARBA00023002"/>
    </source>
</evidence>
<organism evidence="9 10">
    <name type="scientific">Paramagnetospirillum kuznetsovii</name>
    <dbReference type="NCBI Taxonomy" id="2053833"/>
    <lineage>
        <taxon>Bacteria</taxon>
        <taxon>Pseudomonadati</taxon>
        <taxon>Pseudomonadota</taxon>
        <taxon>Alphaproteobacteria</taxon>
        <taxon>Rhodospirillales</taxon>
        <taxon>Magnetospirillaceae</taxon>
        <taxon>Paramagnetospirillum</taxon>
    </lineage>
</organism>
<dbReference type="GO" id="GO:0010181">
    <property type="term" value="F:FMN binding"/>
    <property type="evidence" value="ECO:0007669"/>
    <property type="project" value="InterPro"/>
</dbReference>
<comment type="cofactor">
    <cofactor evidence="1">
        <name>FMN</name>
        <dbReference type="ChEBI" id="CHEBI:58210"/>
    </cofactor>
</comment>
<protein>
    <submittedName>
        <fullName evidence="9">Alpha-hydroxy-acid oxidizing protein</fullName>
    </submittedName>
</protein>
<dbReference type="Proteomes" id="UP000251075">
    <property type="component" value="Unassembled WGS sequence"/>
</dbReference>
<feature type="binding site" evidence="7">
    <location>
        <begin position="88"/>
        <end position="90"/>
    </location>
    <ligand>
        <name>FMN</name>
        <dbReference type="ChEBI" id="CHEBI:58210"/>
    </ligand>
</feature>
<feature type="binding site" evidence="7">
    <location>
        <position position="283"/>
    </location>
    <ligand>
        <name>FMN</name>
        <dbReference type="ChEBI" id="CHEBI:58210"/>
    </ligand>
</feature>
<dbReference type="OrthoDB" id="9770452at2"/>
<dbReference type="PROSITE" id="PS51349">
    <property type="entry name" value="FMN_HYDROXY_ACID_DH_2"/>
    <property type="match status" value="1"/>
</dbReference>
<proteinExistence type="inferred from homology"/>
<evidence type="ECO:0000256" key="3">
    <source>
        <dbReference type="ARBA" id="ARBA00022643"/>
    </source>
</evidence>
<dbReference type="PANTHER" id="PTHR10578">
    <property type="entry name" value="S -2-HYDROXY-ACID OXIDASE-RELATED"/>
    <property type="match status" value="1"/>
</dbReference>
<dbReference type="InterPro" id="IPR037396">
    <property type="entry name" value="FMN_HAD"/>
</dbReference>
<dbReference type="InterPro" id="IPR012133">
    <property type="entry name" value="Alpha-hydoxy_acid_DH_FMN"/>
</dbReference>
<name>A0A364P3J1_9PROT</name>
<dbReference type="PIRSF" id="PIRSF000138">
    <property type="entry name" value="Al-hdrx_acd_dh"/>
    <property type="match status" value="1"/>
</dbReference>
<evidence type="ECO:0000313" key="10">
    <source>
        <dbReference type="Proteomes" id="UP000251075"/>
    </source>
</evidence>
<feature type="binding site" evidence="7">
    <location>
        <position position="36"/>
    </location>
    <ligand>
        <name>glyoxylate</name>
        <dbReference type="ChEBI" id="CHEBI:36655"/>
    </ligand>
</feature>
<dbReference type="GO" id="GO:0009060">
    <property type="term" value="P:aerobic respiration"/>
    <property type="evidence" value="ECO:0007669"/>
    <property type="project" value="TreeGrafter"/>
</dbReference>
<comment type="similarity">
    <text evidence="5">Belongs to the FMN-dependent alpha-hydroxy acid dehydrogenase family.</text>
</comment>
<evidence type="ECO:0000256" key="5">
    <source>
        <dbReference type="ARBA" id="ARBA00024042"/>
    </source>
</evidence>
<feature type="binding site" evidence="7">
    <location>
        <begin position="339"/>
        <end position="340"/>
    </location>
    <ligand>
        <name>FMN</name>
        <dbReference type="ChEBI" id="CHEBI:58210"/>
    </ligand>
</feature>
<evidence type="ECO:0000256" key="1">
    <source>
        <dbReference type="ARBA" id="ARBA00001917"/>
    </source>
</evidence>
<dbReference type="EMBL" id="PGTO01000001">
    <property type="protein sequence ID" value="RAU23850.1"/>
    <property type="molecule type" value="Genomic_DNA"/>
</dbReference>
<evidence type="ECO:0000256" key="6">
    <source>
        <dbReference type="PIRSR" id="PIRSR000138-1"/>
    </source>
</evidence>
<feature type="binding site" evidence="7">
    <location>
        <position position="288"/>
    </location>
    <ligand>
        <name>glyoxylate</name>
        <dbReference type="ChEBI" id="CHEBI:36655"/>
    </ligand>
</feature>
<keyword evidence="4" id="KW-0560">Oxidoreductase</keyword>
<feature type="binding site" evidence="7">
    <location>
        <position position="117"/>
    </location>
    <ligand>
        <name>FMN</name>
        <dbReference type="ChEBI" id="CHEBI:58210"/>
    </ligand>
</feature>
<dbReference type="PROSITE" id="PS00557">
    <property type="entry name" value="FMN_HYDROXY_ACID_DH_1"/>
    <property type="match status" value="1"/>
</dbReference>
<sequence>MVRRIPRGEAPLRSLSCIHDLARRAKRRIPAFAWGYLDGGSGEEGGLRRNRERLDSVLLKPRFCTGVRPDCSAELFGRRYAQPFGIAPVGMGGLLWPGADLALAAEAKRHDLPMVASTVSTTALEDIAQAAGGNAWFQLYASRKPEINRDLLERAWAAGIRVMAVTVDVPMAGDRRRDVRNRFVLPFRPGPRFAWEVLTHPAWALATARHGSPGFPNLARYSGEVDGQTLTAFISSQIKDDLGWDDIRHFRQLWPGKMLIKGILAPEDAALALDAGADGIWVSNHGGRQQDSAPAAIDALAAIRAEIGPGPVVVMDSGIRSGEDMARARVMGADFVFSGRSFYYGAAAGGQAGAARAVELLASDLRRTLTQLGCPSWGALDGRWRWDGRDSPDNRG</sequence>
<dbReference type="InterPro" id="IPR000262">
    <property type="entry name" value="FMN-dep_DH"/>
</dbReference>
<feature type="active site" description="Proton acceptor" evidence="6">
    <location>
        <position position="285"/>
    </location>
</feature>
<feature type="domain" description="FMN hydroxy acid dehydrogenase" evidence="8">
    <location>
        <begin position="10"/>
        <end position="390"/>
    </location>
</feature>
<dbReference type="Gene3D" id="3.20.20.70">
    <property type="entry name" value="Aldolase class I"/>
    <property type="match status" value="1"/>
</dbReference>
<feature type="binding site" evidence="7">
    <location>
        <position position="261"/>
    </location>
    <ligand>
        <name>FMN</name>
        <dbReference type="ChEBI" id="CHEBI:58210"/>
    </ligand>
</feature>
<keyword evidence="10" id="KW-1185">Reference proteome</keyword>
<dbReference type="PANTHER" id="PTHR10578:SF107">
    <property type="entry name" value="2-HYDROXYACID OXIDASE 1"/>
    <property type="match status" value="1"/>
</dbReference>
<feature type="binding site" evidence="7">
    <location>
        <begin position="316"/>
        <end position="320"/>
    </location>
    <ligand>
        <name>FMN</name>
        <dbReference type="ChEBI" id="CHEBI:58210"/>
    </ligand>
</feature>
<feature type="binding site" evidence="7">
    <location>
        <position position="140"/>
    </location>
    <ligand>
        <name>glyoxylate</name>
        <dbReference type="ChEBI" id="CHEBI:36655"/>
    </ligand>
</feature>
<feature type="binding site" evidence="7">
    <location>
        <position position="166"/>
    </location>
    <ligand>
        <name>FMN</name>
        <dbReference type="ChEBI" id="CHEBI:58210"/>
    </ligand>
</feature>
<evidence type="ECO:0000256" key="7">
    <source>
        <dbReference type="PIRSR" id="PIRSR000138-2"/>
    </source>
</evidence>